<dbReference type="InterPro" id="IPR024079">
    <property type="entry name" value="MetalloPept_cat_dom_sf"/>
</dbReference>
<evidence type="ECO:0000313" key="3">
    <source>
        <dbReference type="Proteomes" id="UP000326354"/>
    </source>
</evidence>
<feature type="chain" id="PRO_5024980920" description="Peptidase metallopeptidase domain-containing protein" evidence="1">
    <location>
        <begin position="18"/>
        <end position="536"/>
    </location>
</feature>
<dbReference type="KEGG" id="uam:UABAM_04589"/>
<dbReference type="GO" id="GO:0008237">
    <property type="term" value="F:metallopeptidase activity"/>
    <property type="evidence" value="ECO:0007669"/>
    <property type="project" value="InterPro"/>
</dbReference>
<evidence type="ECO:0000313" key="2">
    <source>
        <dbReference type="EMBL" id="BBM86203.1"/>
    </source>
</evidence>
<gene>
    <name evidence="2" type="ORF">UABAM_04589</name>
</gene>
<name>A0A5S9IQF0_UABAM</name>
<dbReference type="SUPFAM" id="SSF55486">
    <property type="entry name" value="Metalloproteases ('zincins'), catalytic domain"/>
    <property type="match status" value="1"/>
</dbReference>
<dbReference type="OrthoDB" id="733404at2"/>
<proteinExistence type="predicted"/>
<evidence type="ECO:0008006" key="4">
    <source>
        <dbReference type="Google" id="ProtNLM"/>
    </source>
</evidence>
<protein>
    <recommendedName>
        <fullName evidence="4">Peptidase metallopeptidase domain-containing protein</fullName>
    </recommendedName>
</protein>
<sequence length="536" mass="62454">MWKFFLFVLFWSTTLFAQGLCGTIDSDGEGFTQQKHQEKTSGLSLIGDASKLWPQDERVLHVRFVGIRNTILEQQIQKVVENSWEKCCGINFIFDNDKDAQITVKITYSEGYSSSIGTDSKLSKPSMRLSFYRYDKKSKKAILKKGVLKKINGEKVIRYDSYFYRKVVHEFGHAMGFKHEQQSPNLNIDWDEEKVIKYYKDTNSWDENKTRRNVLKKLEDATIRRVYGNIDENSGTFDGVNRQPFQSETVEIMNVTTAFDPHSVMCYEIHFPLAKNPNKHLLGVLNGKYQQDLEDNYISTGIRNAFHKQKLAIDEEASILESDDAFYIITNIGDVRYTLIYNSESEDFDIYPWWGDRYTLSTVDRYFANRLYPYSRESDNNRFIEREVERAFDEILSRAPNNDEQKKFGKYMGKYGLLEMRYSVSEKATTLLKKKYRSYHGSEANDEFIENSRQLLVEGEMDQIVKRLSTTMHLRSRDQIAFDKSLNVEGVKNIHIGDNFQAFAGEKMYFTAGRRIVLKSGFRAEVGSNVVVKIYK</sequence>
<dbReference type="AlphaFoldDB" id="A0A5S9IQF0"/>
<evidence type="ECO:0000256" key="1">
    <source>
        <dbReference type="SAM" id="SignalP"/>
    </source>
</evidence>
<dbReference type="Proteomes" id="UP000326354">
    <property type="component" value="Chromosome"/>
</dbReference>
<feature type="signal peptide" evidence="1">
    <location>
        <begin position="1"/>
        <end position="17"/>
    </location>
</feature>
<accession>A0A5S9IQF0</accession>
<dbReference type="EMBL" id="AP019860">
    <property type="protein sequence ID" value="BBM86203.1"/>
    <property type="molecule type" value="Genomic_DNA"/>
</dbReference>
<organism evidence="2 3">
    <name type="scientific">Uabimicrobium amorphum</name>
    <dbReference type="NCBI Taxonomy" id="2596890"/>
    <lineage>
        <taxon>Bacteria</taxon>
        <taxon>Pseudomonadati</taxon>
        <taxon>Planctomycetota</taxon>
        <taxon>Candidatus Uabimicrobiia</taxon>
        <taxon>Candidatus Uabimicrobiales</taxon>
        <taxon>Candidatus Uabimicrobiaceae</taxon>
        <taxon>Candidatus Uabimicrobium</taxon>
    </lineage>
</organism>
<dbReference type="Gene3D" id="3.40.390.10">
    <property type="entry name" value="Collagenase (Catalytic Domain)"/>
    <property type="match status" value="1"/>
</dbReference>
<keyword evidence="3" id="KW-1185">Reference proteome</keyword>
<reference evidence="2 3" key="1">
    <citation type="submission" date="2019-08" db="EMBL/GenBank/DDBJ databases">
        <title>Complete genome sequence of Candidatus Uab amorphum.</title>
        <authorList>
            <person name="Shiratori T."/>
            <person name="Suzuki S."/>
            <person name="Kakizawa Y."/>
            <person name="Ishida K."/>
        </authorList>
    </citation>
    <scope>NUCLEOTIDE SEQUENCE [LARGE SCALE GENOMIC DNA]</scope>
    <source>
        <strain evidence="2 3">SRT547</strain>
    </source>
</reference>
<dbReference type="RefSeq" id="WP_151970270.1">
    <property type="nucleotide sequence ID" value="NZ_AP019860.1"/>
</dbReference>
<keyword evidence="1" id="KW-0732">Signal</keyword>